<protein>
    <submittedName>
        <fullName evidence="1">Uncharacterized protein</fullName>
    </submittedName>
</protein>
<evidence type="ECO:0000313" key="2">
    <source>
        <dbReference type="Proteomes" id="UP001234297"/>
    </source>
</evidence>
<accession>A0ACC2K947</accession>
<dbReference type="EMBL" id="CM056812">
    <property type="protein sequence ID" value="KAJ8617644.1"/>
    <property type="molecule type" value="Genomic_DNA"/>
</dbReference>
<reference evidence="1 2" key="1">
    <citation type="journal article" date="2022" name="Hortic Res">
        <title>A haplotype resolved chromosomal level avocado genome allows analysis of novel avocado genes.</title>
        <authorList>
            <person name="Nath O."/>
            <person name="Fletcher S.J."/>
            <person name="Hayward A."/>
            <person name="Shaw L.M."/>
            <person name="Masouleh A.K."/>
            <person name="Furtado A."/>
            <person name="Henry R.J."/>
            <person name="Mitter N."/>
        </authorList>
    </citation>
    <scope>NUCLEOTIDE SEQUENCE [LARGE SCALE GENOMIC DNA]</scope>
    <source>
        <strain evidence="2">cv. Hass</strain>
    </source>
</reference>
<sequence>MSFNDVDTLTTLNPNPVFNELQWVIQIRKTLNDDEDLEDETSIPFIFNVPKILMLSKPEAYIPQLVAIGPYHHWRPELYEMERYKLAAAKRTHKRLHSVKFQQVVDNLVKHDPRIRSYYHHYLHFNGETLAWMMAVDASFLLEFLQIFSLKEGKVLSEGSSRTSQLVEYAGRKSVQNAILRDILMLENQIPLFILKKILELQSSSSEEGNELLFMILMNFIKEISPFKMTPNFPHIQVMDHAHLLELLYHLLVPKSEEDEILENEDQVETVAPTEKADANLSPLRQLLNVLRMMLSSLKWRPLSYVKQTLTSRPVMLVVKLPWTMIRKMPGLSIVIQPINYFFNMDTHKSDGDNSNENSNRPPLIEEITIPSVSELFNAGVKFASTKGDISTVAFDPKTVTFYLPVVSLDVNTETILRNLVAFEASATRGPLVFTRYTELMNGIIDTEADAKFLRNKGIVINCLKTDVEVASLWNGMSKSVRLTKVSFLDKIIEDVNRYYGSIWKVKLSKFMKIYVFASWKVLTFLAAISMLLLTTLQAFCSIYSCSSWFDVKTSDFPFTPP</sequence>
<name>A0ACC2K947_PERAE</name>
<comment type="caution">
    <text evidence="1">The sequence shown here is derived from an EMBL/GenBank/DDBJ whole genome shotgun (WGS) entry which is preliminary data.</text>
</comment>
<keyword evidence="2" id="KW-1185">Reference proteome</keyword>
<proteinExistence type="predicted"/>
<gene>
    <name evidence="1" type="ORF">MRB53_013830</name>
</gene>
<organism evidence="1 2">
    <name type="scientific">Persea americana</name>
    <name type="common">Avocado</name>
    <dbReference type="NCBI Taxonomy" id="3435"/>
    <lineage>
        <taxon>Eukaryota</taxon>
        <taxon>Viridiplantae</taxon>
        <taxon>Streptophyta</taxon>
        <taxon>Embryophyta</taxon>
        <taxon>Tracheophyta</taxon>
        <taxon>Spermatophyta</taxon>
        <taxon>Magnoliopsida</taxon>
        <taxon>Magnoliidae</taxon>
        <taxon>Laurales</taxon>
        <taxon>Lauraceae</taxon>
        <taxon>Persea</taxon>
    </lineage>
</organism>
<dbReference type="Proteomes" id="UP001234297">
    <property type="component" value="Chromosome 4"/>
</dbReference>
<evidence type="ECO:0000313" key="1">
    <source>
        <dbReference type="EMBL" id="KAJ8617644.1"/>
    </source>
</evidence>